<protein>
    <submittedName>
        <fullName evidence="2">Uncharacterized protein</fullName>
    </submittedName>
</protein>
<evidence type="ECO:0000313" key="2">
    <source>
        <dbReference type="EMBL" id="KAJ0211372.1"/>
    </source>
</evidence>
<accession>A0A9R1VPQ9</accession>
<sequence length="597" mass="65904">MIQYVAEVRRKDWKKCCPLDLSSYSPESTFQAERVFASLILEDNDALINTPENTQAPNCKRPKLSEIQRDKLPSQKPIQNSSERKSCHPCSGCEVWDDALIFVRSISPPKLLYSENVLVFADEVIGNDATSIINDTPLESASGKVTYADCQIEKVIYGDMVAAENDKPEDVVVVDHTLKDIVTDGASKSSSRKLKDTVQNQNDMPEDVVVVDHSLKYTVMDGASKSSSRKLKDDVQYQNENSVCEDIIDAGNETHIGVDDDGANANSDEERNLAGEKPRKFRLLSDIYKQLRGPCEAVSAGYSDSDFSSESEEDDSDEFTPDTSVRKKKGDRVNSKTGVASKKRKRSCKERERSFVRAKRMKRVPADSCRKDSELGSKRHLRKTRTDEVDLRVMKKHKMTSAEIIFCGSTSGSQKVAPSYQLAPEENRSETEKDSLLSCGNKRKRQTIQDDCGRDVSKFLDRSQRRLTEENRSRATHGVNSVQLVQPTIATLNSIETASGCVEKSIRENSPQADDESMAALLLLSLFNSGVTTHTSSKATAKDAAVSVSNGEISSGIDEKVLPASGSIVDQSREEFNIINGAGLPQAEQVESGTSKD</sequence>
<proteinExistence type="predicted"/>
<dbReference type="Proteomes" id="UP000235145">
    <property type="component" value="Unassembled WGS sequence"/>
</dbReference>
<feature type="compositionally biased region" description="Basic and acidic residues" evidence="1">
    <location>
        <begin position="268"/>
        <end position="277"/>
    </location>
</feature>
<feature type="compositionally biased region" description="Acidic residues" evidence="1">
    <location>
        <begin position="307"/>
        <end position="320"/>
    </location>
</feature>
<gene>
    <name evidence="2" type="ORF">LSAT_V11C400197660</name>
</gene>
<feature type="region of interest" description="Disordered" evidence="1">
    <location>
        <begin position="411"/>
        <end position="442"/>
    </location>
</feature>
<feature type="compositionally biased region" description="Basic and acidic residues" evidence="1">
    <location>
        <begin position="364"/>
        <end position="377"/>
    </location>
</feature>
<feature type="region of interest" description="Disordered" evidence="1">
    <location>
        <begin position="70"/>
        <end position="89"/>
    </location>
</feature>
<reference evidence="2 3" key="1">
    <citation type="journal article" date="2017" name="Nat. Commun.">
        <title>Genome assembly with in vitro proximity ligation data and whole-genome triplication in lettuce.</title>
        <authorList>
            <person name="Reyes-Chin-Wo S."/>
            <person name="Wang Z."/>
            <person name="Yang X."/>
            <person name="Kozik A."/>
            <person name="Arikit S."/>
            <person name="Song C."/>
            <person name="Xia L."/>
            <person name="Froenicke L."/>
            <person name="Lavelle D.O."/>
            <person name="Truco M.J."/>
            <person name="Xia R."/>
            <person name="Zhu S."/>
            <person name="Xu C."/>
            <person name="Xu H."/>
            <person name="Xu X."/>
            <person name="Cox K."/>
            <person name="Korf I."/>
            <person name="Meyers B.C."/>
            <person name="Michelmore R.W."/>
        </authorList>
    </citation>
    <scope>NUCLEOTIDE SEQUENCE [LARGE SCALE GENOMIC DNA]</scope>
    <source>
        <strain evidence="3">cv. Salinas</strain>
        <tissue evidence="2">Seedlings</tissue>
    </source>
</reference>
<name>A0A9R1VPQ9_LACSA</name>
<feature type="region of interest" description="Disordered" evidence="1">
    <location>
        <begin position="253"/>
        <end position="277"/>
    </location>
</feature>
<evidence type="ECO:0000256" key="1">
    <source>
        <dbReference type="SAM" id="MobiDB-lite"/>
    </source>
</evidence>
<evidence type="ECO:0000313" key="3">
    <source>
        <dbReference type="Proteomes" id="UP000235145"/>
    </source>
</evidence>
<dbReference type="AlphaFoldDB" id="A0A9R1VPQ9"/>
<keyword evidence="3" id="KW-1185">Reference proteome</keyword>
<feature type="compositionally biased region" description="Basic and acidic residues" evidence="1">
    <location>
        <begin position="425"/>
        <end position="435"/>
    </location>
</feature>
<feature type="region of interest" description="Disordered" evidence="1">
    <location>
        <begin position="299"/>
        <end position="383"/>
    </location>
</feature>
<dbReference type="EMBL" id="NBSK02000004">
    <property type="protein sequence ID" value="KAJ0211372.1"/>
    <property type="molecule type" value="Genomic_DNA"/>
</dbReference>
<comment type="caution">
    <text evidence="2">The sequence shown here is derived from an EMBL/GenBank/DDBJ whole genome shotgun (WGS) entry which is preliminary data.</text>
</comment>
<organism evidence="2 3">
    <name type="scientific">Lactuca sativa</name>
    <name type="common">Garden lettuce</name>
    <dbReference type="NCBI Taxonomy" id="4236"/>
    <lineage>
        <taxon>Eukaryota</taxon>
        <taxon>Viridiplantae</taxon>
        <taxon>Streptophyta</taxon>
        <taxon>Embryophyta</taxon>
        <taxon>Tracheophyta</taxon>
        <taxon>Spermatophyta</taxon>
        <taxon>Magnoliopsida</taxon>
        <taxon>eudicotyledons</taxon>
        <taxon>Gunneridae</taxon>
        <taxon>Pentapetalae</taxon>
        <taxon>asterids</taxon>
        <taxon>campanulids</taxon>
        <taxon>Asterales</taxon>
        <taxon>Asteraceae</taxon>
        <taxon>Cichorioideae</taxon>
        <taxon>Cichorieae</taxon>
        <taxon>Lactucinae</taxon>
        <taxon>Lactuca</taxon>
    </lineage>
</organism>